<feature type="compositionally biased region" description="Polar residues" evidence="7">
    <location>
        <begin position="238"/>
        <end position="254"/>
    </location>
</feature>
<feature type="region of interest" description="Disordered" evidence="7">
    <location>
        <begin position="277"/>
        <end position="385"/>
    </location>
</feature>
<organism evidence="9 10">
    <name type="scientific">Hondaea fermentalgiana</name>
    <dbReference type="NCBI Taxonomy" id="2315210"/>
    <lineage>
        <taxon>Eukaryota</taxon>
        <taxon>Sar</taxon>
        <taxon>Stramenopiles</taxon>
        <taxon>Bigyra</taxon>
        <taxon>Labyrinthulomycetes</taxon>
        <taxon>Thraustochytrida</taxon>
        <taxon>Thraustochytriidae</taxon>
        <taxon>Hondaea</taxon>
    </lineage>
</organism>
<dbReference type="InterPro" id="IPR017441">
    <property type="entry name" value="Protein_kinase_ATP_BS"/>
</dbReference>
<gene>
    <name evidence="9" type="ORF">FCC1311_073092</name>
</gene>
<dbReference type="PROSITE" id="PS50011">
    <property type="entry name" value="PROTEIN_KINASE_DOM"/>
    <property type="match status" value="1"/>
</dbReference>
<dbReference type="GO" id="GO:0005524">
    <property type="term" value="F:ATP binding"/>
    <property type="evidence" value="ECO:0007669"/>
    <property type="project" value="UniProtKB-UniRule"/>
</dbReference>
<keyword evidence="2" id="KW-0808">Transferase</keyword>
<evidence type="ECO:0000256" key="1">
    <source>
        <dbReference type="ARBA" id="ARBA00022527"/>
    </source>
</evidence>
<dbReference type="EMBL" id="BEYU01000090">
    <property type="protein sequence ID" value="GBG31088.1"/>
    <property type="molecule type" value="Genomic_DNA"/>
</dbReference>
<dbReference type="InterPro" id="IPR008271">
    <property type="entry name" value="Ser/Thr_kinase_AS"/>
</dbReference>
<reference evidence="9 10" key="1">
    <citation type="submission" date="2017-12" db="EMBL/GenBank/DDBJ databases">
        <title>Sequencing, de novo assembly and annotation of complete genome of a new Thraustochytrid species, strain FCC1311.</title>
        <authorList>
            <person name="Sedici K."/>
            <person name="Godart F."/>
            <person name="Aiese Cigliano R."/>
            <person name="Sanseverino W."/>
            <person name="Barakat M."/>
            <person name="Ortet P."/>
            <person name="Marechal E."/>
            <person name="Cagnac O."/>
            <person name="Amato A."/>
        </authorList>
    </citation>
    <scope>NUCLEOTIDE SEQUENCE [LARGE SCALE GENOMIC DNA]</scope>
</reference>
<dbReference type="PANTHER" id="PTHR11584:SF369">
    <property type="entry name" value="MITOGEN-ACTIVATED PROTEIN KINASE KINASE KINASE 19-RELATED"/>
    <property type="match status" value="1"/>
</dbReference>
<evidence type="ECO:0000256" key="3">
    <source>
        <dbReference type="ARBA" id="ARBA00022741"/>
    </source>
</evidence>
<name>A0A2R5GMY3_9STRA</name>
<dbReference type="CDD" id="cd06606">
    <property type="entry name" value="STKc_MAPKKK"/>
    <property type="match status" value="1"/>
</dbReference>
<evidence type="ECO:0000256" key="7">
    <source>
        <dbReference type="SAM" id="MobiDB-lite"/>
    </source>
</evidence>
<evidence type="ECO:0000313" key="10">
    <source>
        <dbReference type="Proteomes" id="UP000241890"/>
    </source>
</evidence>
<keyword evidence="10" id="KW-1185">Reference proteome</keyword>
<feature type="region of interest" description="Disordered" evidence="7">
    <location>
        <begin position="1"/>
        <end position="80"/>
    </location>
</feature>
<feature type="binding site" evidence="6">
    <location>
        <position position="441"/>
    </location>
    <ligand>
        <name>ATP</name>
        <dbReference type="ChEBI" id="CHEBI:30616"/>
    </ligand>
</feature>
<dbReference type="SUPFAM" id="SSF56112">
    <property type="entry name" value="Protein kinase-like (PK-like)"/>
    <property type="match status" value="1"/>
</dbReference>
<dbReference type="PANTHER" id="PTHR11584">
    <property type="entry name" value="SERINE/THREONINE PROTEIN KINASE"/>
    <property type="match status" value="1"/>
</dbReference>
<feature type="compositionally biased region" description="Polar residues" evidence="7">
    <location>
        <begin position="313"/>
        <end position="336"/>
    </location>
</feature>
<evidence type="ECO:0000256" key="2">
    <source>
        <dbReference type="ARBA" id="ARBA00022679"/>
    </source>
</evidence>
<feature type="region of interest" description="Disordered" evidence="7">
    <location>
        <begin position="217"/>
        <end position="260"/>
    </location>
</feature>
<evidence type="ECO:0000256" key="5">
    <source>
        <dbReference type="ARBA" id="ARBA00022840"/>
    </source>
</evidence>
<dbReference type="OrthoDB" id="266718at2759"/>
<evidence type="ECO:0000256" key="6">
    <source>
        <dbReference type="PROSITE-ProRule" id="PRU10141"/>
    </source>
</evidence>
<feature type="domain" description="Protein kinase" evidence="8">
    <location>
        <begin position="412"/>
        <end position="672"/>
    </location>
</feature>
<dbReference type="Pfam" id="PF00069">
    <property type="entry name" value="Pkinase"/>
    <property type="match status" value="1"/>
</dbReference>
<dbReference type="InterPro" id="IPR011009">
    <property type="entry name" value="Kinase-like_dom_sf"/>
</dbReference>
<comment type="caution">
    <text evidence="9">The sequence shown here is derived from an EMBL/GenBank/DDBJ whole genome shotgun (WGS) entry which is preliminary data.</text>
</comment>
<dbReference type="InParanoid" id="A0A2R5GMY3"/>
<dbReference type="GO" id="GO:0004674">
    <property type="term" value="F:protein serine/threonine kinase activity"/>
    <property type="evidence" value="ECO:0007669"/>
    <property type="project" value="UniProtKB-KW"/>
</dbReference>
<dbReference type="PROSITE" id="PS00107">
    <property type="entry name" value="PROTEIN_KINASE_ATP"/>
    <property type="match status" value="1"/>
</dbReference>
<dbReference type="Proteomes" id="UP000241890">
    <property type="component" value="Unassembled WGS sequence"/>
</dbReference>
<evidence type="ECO:0000313" key="9">
    <source>
        <dbReference type="EMBL" id="GBG31088.1"/>
    </source>
</evidence>
<keyword evidence="5 6" id="KW-0067">ATP-binding</keyword>
<protein>
    <submittedName>
        <fullName evidence="9">Mitogen-activated protein kinase kinase kinase 2</fullName>
    </submittedName>
</protein>
<dbReference type="InterPro" id="IPR000719">
    <property type="entry name" value="Prot_kinase_dom"/>
</dbReference>
<feature type="compositionally biased region" description="Basic and acidic residues" evidence="7">
    <location>
        <begin position="14"/>
        <end position="44"/>
    </location>
</feature>
<dbReference type="PROSITE" id="PS00108">
    <property type="entry name" value="PROTEIN_KINASE_ST"/>
    <property type="match status" value="1"/>
</dbReference>
<evidence type="ECO:0000256" key="4">
    <source>
        <dbReference type="ARBA" id="ARBA00022777"/>
    </source>
</evidence>
<feature type="compositionally biased region" description="Polar residues" evidence="7">
    <location>
        <begin position="1"/>
        <end position="10"/>
    </location>
</feature>
<dbReference type="Gene3D" id="1.10.510.10">
    <property type="entry name" value="Transferase(Phosphotransferase) domain 1"/>
    <property type="match status" value="1"/>
</dbReference>
<feature type="compositionally biased region" description="Low complexity" evidence="7">
    <location>
        <begin position="45"/>
        <end position="63"/>
    </location>
</feature>
<keyword evidence="4 9" id="KW-0418">Kinase</keyword>
<dbReference type="SMART" id="SM00220">
    <property type="entry name" value="S_TKc"/>
    <property type="match status" value="1"/>
</dbReference>
<accession>A0A2R5GMY3</accession>
<keyword evidence="1" id="KW-0723">Serine/threonine-protein kinase</keyword>
<keyword evidence="3 6" id="KW-0547">Nucleotide-binding</keyword>
<evidence type="ECO:0000259" key="8">
    <source>
        <dbReference type="PROSITE" id="PS50011"/>
    </source>
</evidence>
<feature type="region of interest" description="Disordered" evidence="7">
    <location>
        <begin position="673"/>
        <end position="692"/>
    </location>
</feature>
<dbReference type="AlphaFoldDB" id="A0A2R5GMY3"/>
<sequence>MQQEQQQKASMSRVYDEDAERKVETEVSEKMEAGGHREKQRSERTAPQMTPTMTATPSAMARPVLRRHASSPTETSDSHNIDFIGFQIPRLRKSSSSSRTECMELALDIDVPSPGTSPETLESAYYTSATSARSMAVSPLDFAGKTPPAVPPLPSASSMRSTGFKRLVRSQSQPRHVNFAQAYEAEDGGSANDHIDSLDSAISPGFGMHRPPASIECITSGHGGASGIPVPSPHLTPGSATSASPSNPFQTSRMGTPPRFTFSDRDVAGLENATMSRRIALQPPQSPQTPARFSPSKRRRNFVRSPSLRELPRTTSEFNSPSARVTQHMRSPSNPDGTPARNPHARRRRVHSLNEVASFGRASGAREESLRTPAVPPSPGPARLRPVHRVIDIPENSPRFARTRPVFNPDNISIGAKIGQGCFGGVFRALDTKTGMQFAVKYLSSHGDEEKRRAFVEEVRVMESLSHRNIVQYHGSIFHEEDHMLEIYLEYVPGGSLSSLIKSFGALSDDLLKSYTAQMVAGIRYLHARDIIHRDIKAANVLVTIDGVCKLADFGCSKLLFDMNEDDRDQTLQRIRGSVPWMAPEVIQEIKYHFPADIWSLGATVLEMASGERPWPDMNTQVSIIIKVSQTLEGPPIPDHLSASVRDFLQPLFSINPSERPLARELASHPFLAPRPLPSRSSSSSLTQLDAH</sequence>
<proteinExistence type="predicted"/>